<dbReference type="Proteomes" id="UP000245910">
    <property type="component" value="Chromosome II"/>
</dbReference>
<evidence type="ECO:0000256" key="2">
    <source>
        <dbReference type="SAM" id="SignalP"/>
    </source>
</evidence>
<dbReference type="OrthoDB" id="3538998at2759"/>
<keyword evidence="4" id="KW-1185">Reference proteome</keyword>
<feature type="signal peptide" evidence="2">
    <location>
        <begin position="1"/>
        <end position="18"/>
    </location>
</feature>
<feature type="region of interest" description="Disordered" evidence="1">
    <location>
        <begin position="275"/>
        <end position="305"/>
    </location>
</feature>
<name>A0A2L2SZD7_9HYPO</name>
<evidence type="ECO:0000313" key="3">
    <source>
        <dbReference type="EMBL" id="CEI60333.1"/>
    </source>
</evidence>
<dbReference type="KEGG" id="fvn:FVRRES_04769"/>
<reference evidence="4" key="1">
    <citation type="submission" date="2014-10" db="EMBL/GenBank/DDBJ databases">
        <authorList>
            <person name="King R."/>
        </authorList>
    </citation>
    <scope>NUCLEOTIDE SEQUENCE [LARGE SCALE GENOMIC DNA]</scope>
    <source>
        <strain evidence="4">A3/5</strain>
    </source>
</reference>
<dbReference type="RefSeq" id="XP_025584053.1">
    <property type="nucleotide sequence ID" value="XM_025733114.1"/>
</dbReference>
<keyword evidence="2" id="KW-0732">Signal</keyword>
<protein>
    <recommendedName>
        <fullName evidence="5">Extracellular membrane protein CFEM domain-containing protein</fullName>
    </recommendedName>
</protein>
<evidence type="ECO:0000313" key="4">
    <source>
        <dbReference type="Proteomes" id="UP000245910"/>
    </source>
</evidence>
<sequence>MMQVSYLFSLYFAAQAMAANPSLTSKGCVDAAGFESCQNDADKQTSSCIKQANRDNSQKELLACGCQDSVNNYNCYAAYCWNRVWECEYQEYIIAYMQNCLTAKLPIPYFPALNDAPDACSCNLGKINLAVNDAIQQAGTCSNDANSGDAGANLQQIEGCGCCELSGALSSIVEICPDTDPKLVGLSNLATLESQLNVQYTECGKYMDTYDCKSDLSFSIDGVSTFLKPDDALKTGSATLSNGPGSVTTPASGHVFSYTNGGDGVVYTITAAGVKTGSGSGKSEATQSDSNASRTASADGTKATESSSKSSATVLIVQRLPVLIVALILVFAV</sequence>
<evidence type="ECO:0000256" key="1">
    <source>
        <dbReference type="SAM" id="MobiDB-lite"/>
    </source>
</evidence>
<feature type="compositionally biased region" description="Polar residues" evidence="1">
    <location>
        <begin position="281"/>
        <end position="298"/>
    </location>
</feature>
<dbReference type="GeneID" id="37256408"/>
<accession>A0A2L2SZD7</accession>
<dbReference type="EMBL" id="LN649230">
    <property type="protein sequence ID" value="CEI60333.1"/>
    <property type="molecule type" value="Genomic_DNA"/>
</dbReference>
<feature type="chain" id="PRO_5014604152" description="Extracellular membrane protein CFEM domain-containing protein" evidence="2">
    <location>
        <begin position="19"/>
        <end position="333"/>
    </location>
</feature>
<evidence type="ECO:0008006" key="5">
    <source>
        <dbReference type="Google" id="ProtNLM"/>
    </source>
</evidence>
<organism evidence="3 4">
    <name type="scientific">Fusarium venenatum</name>
    <dbReference type="NCBI Taxonomy" id="56646"/>
    <lineage>
        <taxon>Eukaryota</taxon>
        <taxon>Fungi</taxon>
        <taxon>Dikarya</taxon>
        <taxon>Ascomycota</taxon>
        <taxon>Pezizomycotina</taxon>
        <taxon>Sordariomycetes</taxon>
        <taxon>Hypocreomycetidae</taxon>
        <taxon>Hypocreales</taxon>
        <taxon>Nectriaceae</taxon>
        <taxon>Fusarium</taxon>
    </lineage>
</organism>
<dbReference type="AlphaFoldDB" id="A0A2L2SZD7"/>
<proteinExistence type="predicted"/>